<name>A0A2U2DSV3_9HYPH</name>
<organism evidence="2 3">
    <name type="scientific">Metarhizobium album</name>
    <dbReference type="NCBI Taxonomy" id="2182425"/>
    <lineage>
        <taxon>Bacteria</taxon>
        <taxon>Pseudomonadati</taxon>
        <taxon>Pseudomonadota</taxon>
        <taxon>Alphaproteobacteria</taxon>
        <taxon>Hyphomicrobiales</taxon>
        <taxon>Rhizobiaceae</taxon>
        <taxon>Metarhizobium</taxon>
    </lineage>
</organism>
<evidence type="ECO:0000313" key="2">
    <source>
        <dbReference type="EMBL" id="PWE56289.1"/>
    </source>
</evidence>
<dbReference type="PROSITE" id="PS51819">
    <property type="entry name" value="VOC"/>
    <property type="match status" value="1"/>
</dbReference>
<feature type="domain" description="VOC" evidence="1">
    <location>
        <begin position="3"/>
        <end position="120"/>
    </location>
</feature>
<dbReference type="InterPro" id="IPR026275">
    <property type="entry name" value="Glyoxalase/dOase/EhpR"/>
</dbReference>
<keyword evidence="3" id="KW-1185">Reference proteome</keyword>
<proteinExistence type="predicted"/>
<dbReference type="Gene3D" id="3.30.720.110">
    <property type="match status" value="1"/>
</dbReference>
<dbReference type="RefSeq" id="WP_109458609.1">
    <property type="nucleotide sequence ID" value="NZ_QFBC01000004.1"/>
</dbReference>
<dbReference type="PIRSF" id="PIRSF039020">
    <property type="entry name" value="EhpR"/>
    <property type="match status" value="1"/>
</dbReference>
<dbReference type="Gene3D" id="3.30.720.120">
    <property type="match status" value="1"/>
</dbReference>
<protein>
    <submittedName>
        <fullName evidence="2">Drug:proton antiporter</fullName>
    </submittedName>
</protein>
<dbReference type="AlphaFoldDB" id="A0A2U2DSV3"/>
<dbReference type="Pfam" id="PF00903">
    <property type="entry name" value="Glyoxalase"/>
    <property type="match status" value="1"/>
</dbReference>
<sequence length="122" mass="13457">MTLPNLIILYVKDTKASTAFYRRLFGREPAVEAPNFTAFPLDGGFTLGLWAEANVKPDARGSGARSEIAFTLDGKGAVAAKYEQWKADGYDIEQPLTTMDFGPTFVINDIDGHRIRVCEPDK</sequence>
<reference evidence="2 3" key="1">
    <citation type="submission" date="2018-05" db="EMBL/GenBank/DDBJ databases">
        <title>The draft genome of strain NS-104.</title>
        <authorList>
            <person name="Hang P."/>
            <person name="Jiang J."/>
        </authorList>
    </citation>
    <scope>NUCLEOTIDE SEQUENCE [LARGE SCALE GENOMIC DNA]</scope>
    <source>
        <strain evidence="2 3">NS-104</strain>
    </source>
</reference>
<dbReference type="OrthoDB" id="9806945at2"/>
<dbReference type="InterPro" id="IPR004360">
    <property type="entry name" value="Glyas_Fos-R_dOase_dom"/>
</dbReference>
<dbReference type="Proteomes" id="UP000245252">
    <property type="component" value="Unassembled WGS sequence"/>
</dbReference>
<comment type="caution">
    <text evidence="2">The sequence shown here is derived from an EMBL/GenBank/DDBJ whole genome shotgun (WGS) entry which is preliminary data.</text>
</comment>
<evidence type="ECO:0000313" key="3">
    <source>
        <dbReference type="Proteomes" id="UP000245252"/>
    </source>
</evidence>
<dbReference type="InterPro" id="IPR037523">
    <property type="entry name" value="VOC_core"/>
</dbReference>
<dbReference type="EMBL" id="QFBC01000004">
    <property type="protein sequence ID" value="PWE56289.1"/>
    <property type="molecule type" value="Genomic_DNA"/>
</dbReference>
<dbReference type="SUPFAM" id="SSF54593">
    <property type="entry name" value="Glyoxalase/Bleomycin resistance protein/Dihydroxybiphenyl dioxygenase"/>
    <property type="match status" value="1"/>
</dbReference>
<dbReference type="InterPro" id="IPR029068">
    <property type="entry name" value="Glyas_Bleomycin-R_OHBP_Dase"/>
</dbReference>
<gene>
    <name evidence="2" type="ORF">DEM27_12785</name>
</gene>
<accession>A0A2U2DSV3</accession>
<evidence type="ECO:0000259" key="1">
    <source>
        <dbReference type="PROSITE" id="PS51819"/>
    </source>
</evidence>